<dbReference type="EMBL" id="ASPP01042248">
    <property type="protein sequence ID" value="ETO00013.1"/>
    <property type="molecule type" value="Genomic_DNA"/>
</dbReference>
<proteinExistence type="predicted"/>
<feature type="coiled-coil region" evidence="1">
    <location>
        <begin position="8"/>
        <end position="40"/>
    </location>
</feature>
<evidence type="ECO:0000256" key="1">
    <source>
        <dbReference type="SAM" id="Coils"/>
    </source>
</evidence>
<name>X6LDE4_RETFI</name>
<gene>
    <name evidence="2" type="ORF">RFI_37446</name>
</gene>
<accession>X6LDE4</accession>
<evidence type="ECO:0000313" key="3">
    <source>
        <dbReference type="Proteomes" id="UP000023152"/>
    </source>
</evidence>
<protein>
    <submittedName>
        <fullName evidence="2">Uncharacterized protein</fullName>
    </submittedName>
</protein>
<comment type="caution">
    <text evidence="2">The sequence shown here is derived from an EMBL/GenBank/DDBJ whole genome shotgun (WGS) entry which is preliminary data.</text>
</comment>
<dbReference type="AlphaFoldDB" id="X6LDE4"/>
<dbReference type="Proteomes" id="UP000023152">
    <property type="component" value="Unassembled WGS sequence"/>
</dbReference>
<keyword evidence="1" id="KW-0175">Coiled coil</keyword>
<sequence length="106" mass="12654">TKVNEWLSEEEMKKINELKVKEEEEEKKENEDDIDKIIKKDDVKIKLWKEKNEKVISKFGQLSTNDITTWLNNENIFTIYAAIESYLDNHFTDDVLIFSLTNKDIQ</sequence>
<evidence type="ECO:0000313" key="2">
    <source>
        <dbReference type="EMBL" id="ETO00013.1"/>
    </source>
</evidence>
<reference evidence="2 3" key="1">
    <citation type="journal article" date="2013" name="Curr. Biol.">
        <title>The Genome of the Foraminiferan Reticulomyxa filosa.</title>
        <authorList>
            <person name="Glockner G."/>
            <person name="Hulsmann N."/>
            <person name="Schleicher M."/>
            <person name="Noegel A.A."/>
            <person name="Eichinger L."/>
            <person name="Gallinger C."/>
            <person name="Pawlowski J."/>
            <person name="Sierra R."/>
            <person name="Euteneuer U."/>
            <person name="Pillet L."/>
            <person name="Moustafa A."/>
            <person name="Platzer M."/>
            <person name="Groth M."/>
            <person name="Szafranski K."/>
            <person name="Schliwa M."/>
        </authorList>
    </citation>
    <scope>NUCLEOTIDE SEQUENCE [LARGE SCALE GENOMIC DNA]</scope>
</reference>
<feature type="non-terminal residue" evidence="2">
    <location>
        <position position="1"/>
    </location>
</feature>
<organism evidence="2 3">
    <name type="scientific">Reticulomyxa filosa</name>
    <dbReference type="NCBI Taxonomy" id="46433"/>
    <lineage>
        <taxon>Eukaryota</taxon>
        <taxon>Sar</taxon>
        <taxon>Rhizaria</taxon>
        <taxon>Retaria</taxon>
        <taxon>Foraminifera</taxon>
        <taxon>Monothalamids</taxon>
        <taxon>Reticulomyxidae</taxon>
        <taxon>Reticulomyxa</taxon>
    </lineage>
</organism>
<keyword evidence="3" id="KW-1185">Reference proteome</keyword>